<name>A0ACA9KT33_9GLOM</name>
<comment type="caution">
    <text evidence="1">The sequence shown here is derived from an EMBL/GenBank/DDBJ whole genome shotgun (WGS) entry which is preliminary data.</text>
</comment>
<feature type="non-terminal residue" evidence="1">
    <location>
        <position position="182"/>
    </location>
</feature>
<dbReference type="Proteomes" id="UP000789525">
    <property type="component" value="Unassembled WGS sequence"/>
</dbReference>
<proteinExistence type="predicted"/>
<keyword evidence="2" id="KW-1185">Reference proteome</keyword>
<evidence type="ECO:0000313" key="2">
    <source>
        <dbReference type="Proteomes" id="UP000789525"/>
    </source>
</evidence>
<accession>A0ACA9KT33</accession>
<dbReference type="EMBL" id="CAJVPT010003072">
    <property type="protein sequence ID" value="CAG8491366.1"/>
    <property type="molecule type" value="Genomic_DNA"/>
</dbReference>
<sequence>MCIEKAESSINSKVWKYIHIWSTVMMFTGALILNIMVCFYFADDECILNIFFITSNVILCVIGVCLSIHPAVQKGNPRSGLSQASMVVLYCTYLVVSAVVNEPANHICNPLIGGHKARKTTIALGSMFTFLALTYSTSRTAIEGKKLMLGANHSQVRDNDTENPLRIVRANGEKSGYCSHEK</sequence>
<reference evidence="1" key="1">
    <citation type="submission" date="2021-06" db="EMBL/GenBank/DDBJ databases">
        <authorList>
            <person name="Kallberg Y."/>
            <person name="Tangrot J."/>
            <person name="Rosling A."/>
        </authorList>
    </citation>
    <scope>NUCLEOTIDE SEQUENCE</scope>
    <source>
        <strain evidence="1">CL356</strain>
    </source>
</reference>
<organism evidence="1 2">
    <name type="scientific">Acaulospora colombiana</name>
    <dbReference type="NCBI Taxonomy" id="27376"/>
    <lineage>
        <taxon>Eukaryota</taxon>
        <taxon>Fungi</taxon>
        <taxon>Fungi incertae sedis</taxon>
        <taxon>Mucoromycota</taxon>
        <taxon>Glomeromycotina</taxon>
        <taxon>Glomeromycetes</taxon>
        <taxon>Diversisporales</taxon>
        <taxon>Acaulosporaceae</taxon>
        <taxon>Acaulospora</taxon>
    </lineage>
</organism>
<evidence type="ECO:0000313" key="1">
    <source>
        <dbReference type="EMBL" id="CAG8491366.1"/>
    </source>
</evidence>
<protein>
    <submittedName>
        <fullName evidence="1">3195_t:CDS:1</fullName>
    </submittedName>
</protein>
<gene>
    <name evidence="1" type="ORF">ACOLOM_LOCUS2392</name>
</gene>